<organism evidence="2 3">
    <name type="scientific">Rhizobium chutanense</name>
    <dbReference type="NCBI Taxonomy" id="2035448"/>
    <lineage>
        <taxon>Bacteria</taxon>
        <taxon>Pseudomonadati</taxon>
        <taxon>Pseudomonadota</taxon>
        <taxon>Alphaproteobacteria</taxon>
        <taxon>Hyphomicrobiales</taxon>
        <taxon>Rhizobiaceae</taxon>
        <taxon>Rhizobium/Agrobacterium group</taxon>
        <taxon>Rhizobium</taxon>
    </lineage>
</organism>
<sequence>MGTIGDLELRAGIGPSSAERTAFWQQFHHLDGQACLDAGVSELRRMIAAKEGLAEVTPSRCGGVPKRERLPPLTDEQHAALQAYAARHGRRWKSILNNVWMGGAPYDDGGTLRGLRNTHGPSWLQSYRLPKSKPSAETPIAPVEREAGWGSDDV</sequence>
<evidence type="ECO:0000313" key="2">
    <source>
        <dbReference type="EMBL" id="PDT00461.1"/>
    </source>
</evidence>
<protein>
    <submittedName>
        <fullName evidence="2">Uncharacterized protein</fullName>
    </submittedName>
</protein>
<gene>
    <name evidence="2" type="ORF">CO666_30555</name>
</gene>
<dbReference type="EMBL" id="NWSV01000037">
    <property type="protein sequence ID" value="PDT00461.1"/>
    <property type="molecule type" value="Genomic_DNA"/>
</dbReference>
<evidence type="ECO:0000313" key="3">
    <source>
        <dbReference type="Proteomes" id="UP000220768"/>
    </source>
</evidence>
<reference evidence="2 3" key="1">
    <citation type="submission" date="2017-09" db="EMBL/GenBank/DDBJ databases">
        <title>Comparative genomics of rhizobia isolated from Phaseolus vulgaris in China.</title>
        <authorList>
            <person name="Tong W."/>
        </authorList>
    </citation>
    <scope>NUCLEOTIDE SEQUENCE [LARGE SCALE GENOMIC DNA]</scope>
    <source>
        <strain evidence="2 3">C5</strain>
    </source>
</reference>
<dbReference type="RefSeq" id="WP_097615709.1">
    <property type="nucleotide sequence ID" value="NZ_NWSV01000037.1"/>
</dbReference>
<accession>A0A2A6J371</accession>
<dbReference type="Proteomes" id="UP000220768">
    <property type="component" value="Unassembled WGS sequence"/>
</dbReference>
<evidence type="ECO:0000256" key="1">
    <source>
        <dbReference type="SAM" id="MobiDB-lite"/>
    </source>
</evidence>
<dbReference type="AlphaFoldDB" id="A0A2A6J371"/>
<keyword evidence="3" id="KW-1185">Reference proteome</keyword>
<proteinExistence type="predicted"/>
<comment type="caution">
    <text evidence="2">The sequence shown here is derived from an EMBL/GenBank/DDBJ whole genome shotgun (WGS) entry which is preliminary data.</text>
</comment>
<name>A0A2A6J371_9HYPH</name>
<feature type="region of interest" description="Disordered" evidence="1">
    <location>
        <begin position="125"/>
        <end position="154"/>
    </location>
</feature>